<comment type="catalytic activity">
    <reaction evidence="8">
        <text>fluoride(in) = fluoride(out)</text>
        <dbReference type="Rhea" id="RHEA:76159"/>
        <dbReference type="ChEBI" id="CHEBI:17051"/>
    </reaction>
    <physiologicalReaction direction="left-to-right" evidence="8">
        <dbReference type="Rhea" id="RHEA:76160"/>
    </physiologicalReaction>
</comment>
<evidence type="ECO:0000313" key="12">
    <source>
        <dbReference type="Proteomes" id="UP000318937"/>
    </source>
</evidence>
<dbReference type="InterPro" id="IPR003691">
    <property type="entry name" value="FluC"/>
</dbReference>
<dbReference type="GO" id="GO:0005886">
    <property type="term" value="C:plasma membrane"/>
    <property type="evidence" value="ECO:0007669"/>
    <property type="project" value="UniProtKB-SubCell"/>
</dbReference>
<evidence type="ECO:0000256" key="1">
    <source>
        <dbReference type="ARBA" id="ARBA00004651"/>
    </source>
</evidence>
<keyword evidence="10" id="KW-0479">Metal-binding</keyword>
<dbReference type="PANTHER" id="PTHR28259:SF1">
    <property type="entry name" value="FLUORIDE EXPORT PROTEIN 1-RELATED"/>
    <property type="match status" value="1"/>
</dbReference>
<evidence type="ECO:0000256" key="8">
    <source>
        <dbReference type="ARBA" id="ARBA00035585"/>
    </source>
</evidence>
<keyword evidence="5 10" id="KW-0472">Membrane</keyword>
<feature type="transmembrane region" description="Helical" evidence="10">
    <location>
        <begin position="61"/>
        <end position="81"/>
    </location>
</feature>
<keyword evidence="10" id="KW-0813">Transport</keyword>
<evidence type="ECO:0000256" key="7">
    <source>
        <dbReference type="ARBA" id="ARBA00035120"/>
    </source>
</evidence>
<evidence type="ECO:0000256" key="3">
    <source>
        <dbReference type="ARBA" id="ARBA00022692"/>
    </source>
</evidence>
<dbReference type="Proteomes" id="UP000318937">
    <property type="component" value="Unassembled WGS sequence"/>
</dbReference>
<keyword evidence="10" id="KW-0406">Ion transport</keyword>
<keyword evidence="3 10" id="KW-0812">Transmembrane</keyword>
<evidence type="ECO:0000256" key="6">
    <source>
        <dbReference type="ARBA" id="ARBA00023303"/>
    </source>
</evidence>
<proteinExistence type="inferred from homology"/>
<keyword evidence="4 10" id="KW-1133">Transmembrane helix</keyword>
<comment type="caution">
    <text evidence="11">The sequence shown here is derived from an EMBL/GenBank/DDBJ whole genome shotgun (WGS) entry which is preliminary data.</text>
</comment>
<keyword evidence="10" id="KW-0915">Sodium</keyword>
<dbReference type="PANTHER" id="PTHR28259">
    <property type="entry name" value="FLUORIDE EXPORT PROTEIN 1-RELATED"/>
    <property type="match status" value="1"/>
</dbReference>
<evidence type="ECO:0000256" key="5">
    <source>
        <dbReference type="ARBA" id="ARBA00023136"/>
    </source>
</evidence>
<evidence type="ECO:0000256" key="9">
    <source>
        <dbReference type="ARBA" id="ARBA00049940"/>
    </source>
</evidence>
<comment type="activity regulation">
    <text evidence="10">Na(+) is not transported, but it plays an essential structural role and its presence is essential for fluoride channel function.</text>
</comment>
<comment type="similarity">
    <text evidence="7 10">Belongs to the fluoride channel Fluc/FEX (TC 1.A.43) family.</text>
</comment>
<keyword evidence="6 10" id="KW-0407">Ion channel</keyword>
<organism evidence="11 12">
    <name type="scientific">Psychrobacillus soli</name>
    <dbReference type="NCBI Taxonomy" id="1543965"/>
    <lineage>
        <taxon>Bacteria</taxon>
        <taxon>Bacillati</taxon>
        <taxon>Bacillota</taxon>
        <taxon>Bacilli</taxon>
        <taxon>Bacillales</taxon>
        <taxon>Bacillaceae</taxon>
        <taxon>Psychrobacillus</taxon>
    </lineage>
</organism>
<feature type="binding site" evidence="10">
    <location>
        <position position="75"/>
    </location>
    <ligand>
        <name>Na(+)</name>
        <dbReference type="ChEBI" id="CHEBI:29101"/>
        <note>structural</note>
    </ligand>
</feature>
<name>A0A544STF3_9BACI</name>
<dbReference type="Pfam" id="PF02537">
    <property type="entry name" value="CRCB"/>
    <property type="match status" value="1"/>
</dbReference>
<accession>A0A544STF3</accession>
<sequence>MNVYYVLAVGTGGFLGAIARYYTSQKWNKTVVDRLPLGTLAVNLIGSFLLGFILNVGLKDIYILLIGTGFLGAFTTFSTLHKELFILQKYPRTWVLYFVITYAGGLVFAFLGYLLGR</sequence>
<feature type="transmembrane region" description="Helical" evidence="10">
    <location>
        <begin position="93"/>
        <end position="115"/>
    </location>
</feature>
<dbReference type="GO" id="GO:0062054">
    <property type="term" value="F:fluoride channel activity"/>
    <property type="evidence" value="ECO:0007669"/>
    <property type="project" value="UniProtKB-UniRule"/>
</dbReference>
<dbReference type="RefSeq" id="WP_142608556.1">
    <property type="nucleotide sequence ID" value="NZ_VDGG01000045.1"/>
</dbReference>
<feature type="transmembrane region" description="Helical" evidence="10">
    <location>
        <begin position="35"/>
        <end position="55"/>
    </location>
</feature>
<evidence type="ECO:0000256" key="4">
    <source>
        <dbReference type="ARBA" id="ARBA00022989"/>
    </source>
</evidence>
<comment type="function">
    <text evidence="9 10">Fluoride-specific ion channel. Important for reducing fluoride concentration in the cell, thus reducing its toxicity.</text>
</comment>
<evidence type="ECO:0000313" key="11">
    <source>
        <dbReference type="EMBL" id="TQR08443.1"/>
    </source>
</evidence>
<dbReference type="OrthoDB" id="9815830at2"/>
<comment type="subcellular location">
    <subcellularLocation>
        <location evidence="1 10">Cell membrane</location>
        <topology evidence="1 10">Multi-pass membrane protein</topology>
    </subcellularLocation>
</comment>
<keyword evidence="2 10" id="KW-1003">Cell membrane</keyword>
<feature type="transmembrane region" description="Helical" evidence="10">
    <location>
        <begin position="6"/>
        <end position="23"/>
    </location>
</feature>
<dbReference type="GO" id="GO:0140114">
    <property type="term" value="P:cellular detoxification of fluoride"/>
    <property type="evidence" value="ECO:0007669"/>
    <property type="project" value="UniProtKB-UniRule"/>
</dbReference>
<evidence type="ECO:0000256" key="10">
    <source>
        <dbReference type="HAMAP-Rule" id="MF_00454"/>
    </source>
</evidence>
<protein>
    <recommendedName>
        <fullName evidence="10">Fluoride-specific ion channel FluC</fullName>
    </recommendedName>
</protein>
<dbReference type="HAMAP" id="MF_00454">
    <property type="entry name" value="FluC"/>
    <property type="match status" value="1"/>
</dbReference>
<gene>
    <name evidence="10" type="primary">fluC</name>
    <name evidence="10" type="synonym">crcB</name>
    <name evidence="11" type="ORF">FG383_16810</name>
</gene>
<dbReference type="EMBL" id="VDGG01000045">
    <property type="protein sequence ID" value="TQR08443.1"/>
    <property type="molecule type" value="Genomic_DNA"/>
</dbReference>
<reference evidence="11 12" key="1">
    <citation type="submission" date="2019-05" db="EMBL/GenBank/DDBJ databases">
        <title>Psychrobacillus vulpis sp. nov., a new species isolated from feces of a red fox that inhabits in The Tablas de Daimiel Natural Park, Albacete, Spain.</title>
        <authorList>
            <person name="Rodriguez M."/>
            <person name="Reina J.C."/>
            <person name="Bejar V."/>
            <person name="Llamas I."/>
        </authorList>
    </citation>
    <scope>NUCLEOTIDE SEQUENCE [LARGE SCALE GENOMIC DNA]</scope>
    <source>
        <strain evidence="11 12">NHI-2</strain>
    </source>
</reference>
<feature type="binding site" evidence="10">
    <location>
        <position position="72"/>
    </location>
    <ligand>
        <name>Na(+)</name>
        <dbReference type="ChEBI" id="CHEBI:29101"/>
        <note>structural</note>
    </ligand>
</feature>
<dbReference type="GO" id="GO:0046872">
    <property type="term" value="F:metal ion binding"/>
    <property type="evidence" value="ECO:0007669"/>
    <property type="project" value="UniProtKB-KW"/>
</dbReference>
<evidence type="ECO:0000256" key="2">
    <source>
        <dbReference type="ARBA" id="ARBA00022475"/>
    </source>
</evidence>
<keyword evidence="12" id="KW-1185">Reference proteome</keyword>
<dbReference type="AlphaFoldDB" id="A0A544STF3"/>